<dbReference type="InterPro" id="IPR011051">
    <property type="entry name" value="RmlC_Cupin_sf"/>
</dbReference>
<dbReference type="HAMAP" id="MF_00687">
    <property type="entry name" value="KduI"/>
    <property type="match status" value="1"/>
</dbReference>
<evidence type="ECO:0000256" key="5">
    <source>
        <dbReference type="ARBA" id="ARBA00023235"/>
    </source>
</evidence>
<comment type="caution">
    <text evidence="7">The sequence shown here is derived from an EMBL/GenBank/DDBJ whole genome shotgun (WGS) entry which is preliminary data.</text>
</comment>
<dbReference type="Gene3D" id="2.60.120.520">
    <property type="entry name" value="pectin degrading enzyme 5-keto 4- deoxyuronate isomerase, domain 1"/>
    <property type="match status" value="1"/>
</dbReference>
<comment type="cofactor">
    <cofactor evidence="6">
        <name>Zn(2+)</name>
        <dbReference type="ChEBI" id="CHEBI:29105"/>
    </cofactor>
    <text evidence="6">Binds 1 zinc ion per subunit.</text>
</comment>
<dbReference type="RefSeq" id="WP_344886570.1">
    <property type="nucleotide sequence ID" value="NZ_BAAAZP010000117.1"/>
</dbReference>
<evidence type="ECO:0000256" key="1">
    <source>
        <dbReference type="ARBA" id="ARBA00000552"/>
    </source>
</evidence>
<keyword evidence="4 6" id="KW-0862">Zinc</keyword>
<accession>A0ABP7CH02</accession>
<dbReference type="InterPro" id="IPR021120">
    <property type="entry name" value="KduI/IolB_isomerase"/>
</dbReference>
<dbReference type="EMBL" id="BAAAZP010000117">
    <property type="protein sequence ID" value="GAA3690410.1"/>
    <property type="molecule type" value="Genomic_DNA"/>
</dbReference>
<keyword evidence="3 6" id="KW-0479">Metal-binding</keyword>
<evidence type="ECO:0000256" key="4">
    <source>
        <dbReference type="ARBA" id="ARBA00022833"/>
    </source>
</evidence>
<evidence type="ECO:0000313" key="8">
    <source>
        <dbReference type="Proteomes" id="UP001500902"/>
    </source>
</evidence>
<evidence type="ECO:0000313" key="7">
    <source>
        <dbReference type="EMBL" id="GAA3690410.1"/>
    </source>
</evidence>
<dbReference type="CDD" id="cd20491">
    <property type="entry name" value="cupin_KduI_C"/>
    <property type="match status" value="1"/>
</dbReference>
<feature type="binding site" evidence="6">
    <location>
        <position position="196"/>
    </location>
    <ligand>
        <name>Zn(2+)</name>
        <dbReference type="ChEBI" id="CHEBI:29105"/>
    </ligand>
</feature>
<dbReference type="EC" id="5.3.1.17" evidence="6"/>
<evidence type="ECO:0000256" key="6">
    <source>
        <dbReference type="HAMAP-Rule" id="MF_00687"/>
    </source>
</evidence>
<comment type="similarity">
    <text evidence="2 6">Belongs to the KduI family.</text>
</comment>
<dbReference type="Proteomes" id="UP001500902">
    <property type="component" value="Unassembled WGS sequence"/>
</dbReference>
<reference evidence="8" key="1">
    <citation type="journal article" date="2019" name="Int. J. Syst. Evol. Microbiol.">
        <title>The Global Catalogue of Microorganisms (GCM) 10K type strain sequencing project: providing services to taxonomists for standard genome sequencing and annotation.</title>
        <authorList>
            <consortium name="The Broad Institute Genomics Platform"/>
            <consortium name="The Broad Institute Genome Sequencing Center for Infectious Disease"/>
            <person name="Wu L."/>
            <person name="Ma J."/>
        </authorList>
    </citation>
    <scope>NUCLEOTIDE SEQUENCE [LARGE SCALE GENOMIC DNA]</scope>
    <source>
        <strain evidence="8">JCM 16904</strain>
    </source>
</reference>
<feature type="binding site" evidence="6">
    <location>
        <position position="245"/>
    </location>
    <ligand>
        <name>Zn(2+)</name>
        <dbReference type="ChEBI" id="CHEBI:29105"/>
    </ligand>
</feature>
<comment type="function">
    <text evidence="6">Catalyzes the isomerization of 5-dehydro-4-deoxy-D-glucuronate to 3-deoxy-D-glycero-2,5-hexodiulosonate.</text>
</comment>
<dbReference type="NCBIfam" id="NF002091">
    <property type="entry name" value="PRK00924.1"/>
    <property type="match status" value="1"/>
</dbReference>
<keyword evidence="8" id="KW-1185">Reference proteome</keyword>
<proteinExistence type="inferred from homology"/>
<dbReference type="CDD" id="cd20294">
    <property type="entry name" value="cupin_KduI_N"/>
    <property type="match status" value="1"/>
</dbReference>
<evidence type="ECO:0000256" key="3">
    <source>
        <dbReference type="ARBA" id="ARBA00022723"/>
    </source>
</evidence>
<keyword evidence="5 6" id="KW-0413">Isomerase</keyword>
<feature type="binding site" evidence="6">
    <location>
        <position position="198"/>
    </location>
    <ligand>
        <name>Zn(2+)</name>
        <dbReference type="ChEBI" id="CHEBI:29105"/>
    </ligand>
</feature>
<dbReference type="SUPFAM" id="SSF51182">
    <property type="entry name" value="RmlC-like cupins"/>
    <property type="match status" value="1"/>
</dbReference>
<organism evidence="7 8">
    <name type="scientific">Nonomuraea antimicrobica</name>
    <dbReference type="NCBI Taxonomy" id="561173"/>
    <lineage>
        <taxon>Bacteria</taxon>
        <taxon>Bacillati</taxon>
        <taxon>Actinomycetota</taxon>
        <taxon>Actinomycetes</taxon>
        <taxon>Streptosporangiales</taxon>
        <taxon>Streptosporangiaceae</taxon>
        <taxon>Nonomuraea</taxon>
    </lineage>
</organism>
<feature type="binding site" evidence="6">
    <location>
        <position position="203"/>
    </location>
    <ligand>
        <name>Zn(2+)</name>
        <dbReference type="ChEBI" id="CHEBI:29105"/>
    </ligand>
</feature>
<name>A0ABP7CH02_9ACTN</name>
<sequence>MKTRHATDPGQIPGFDTDALRARFLVEDLFDGGDGGGGVTMVYSHEDRIVVGGVRPSGAPVRLETAEPLAADHFLARRELGVVNVGTEPGTVTVDGADHELGVKEVLYVGRGSREVSFAGSGGAAFYLVSTPAHATYPTRKGTLAEATPISLGAQRSSNERTIYKFIHADGIQSCQLVLGITELADGSMWNTMPAHVHGRRTEVYLYFGLDPDDRVVHLMGRPDQTRNLIVADRQAVISPSWSVHCGFGTGAYAFVWAMGGENTDYADVEPYPIAELR</sequence>
<dbReference type="InterPro" id="IPR007045">
    <property type="entry name" value="KduI"/>
</dbReference>
<dbReference type="Gene3D" id="2.60.120.10">
    <property type="entry name" value="Jelly Rolls"/>
    <property type="match status" value="1"/>
</dbReference>
<comment type="catalytic activity">
    <reaction evidence="1 6">
        <text>5-dehydro-4-deoxy-D-glucuronate = 3-deoxy-D-glycero-2,5-hexodiulosonate</text>
        <dbReference type="Rhea" id="RHEA:23896"/>
        <dbReference type="ChEBI" id="CHEBI:17117"/>
        <dbReference type="ChEBI" id="CHEBI:29071"/>
        <dbReference type="EC" id="5.3.1.17"/>
    </reaction>
</comment>
<evidence type="ECO:0000256" key="2">
    <source>
        <dbReference type="ARBA" id="ARBA00008086"/>
    </source>
</evidence>
<dbReference type="Pfam" id="PF04962">
    <property type="entry name" value="KduI"/>
    <property type="match status" value="1"/>
</dbReference>
<dbReference type="GO" id="GO:0016853">
    <property type="term" value="F:isomerase activity"/>
    <property type="evidence" value="ECO:0007669"/>
    <property type="project" value="UniProtKB-KW"/>
</dbReference>
<dbReference type="InterPro" id="IPR027449">
    <property type="entry name" value="KduI_N"/>
</dbReference>
<protein>
    <recommendedName>
        <fullName evidence="6">4-deoxy-L-threo-5-hexosulose-uronate ketol-isomerase</fullName>
        <ecNumber evidence="6">5.3.1.17</ecNumber>
    </recommendedName>
    <alternativeName>
        <fullName evidence="6">5-keto-4-deoxyuronate isomerase</fullName>
    </alternativeName>
    <alternativeName>
        <fullName evidence="6">DKI isomerase</fullName>
    </alternativeName>
</protein>
<comment type="pathway">
    <text evidence="6">Glycan metabolism; pectin degradation; 2-dehydro-3-deoxy-D-gluconate from pectin: step 4/5.</text>
</comment>
<dbReference type="PANTHER" id="PTHR38461">
    <property type="entry name" value="4-DEOXY-L-THREO-5-HEXOSULOSE-URONATE KETOL-ISOMERASE"/>
    <property type="match status" value="1"/>
</dbReference>
<gene>
    <name evidence="6 7" type="primary">kduI</name>
    <name evidence="7" type="ORF">GCM10022224_064810</name>
</gene>
<dbReference type="InterPro" id="IPR014710">
    <property type="entry name" value="RmlC-like_jellyroll"/>
</dbReference>
<dbReference type="PANTHER" id="PTHR38461:SF1">
    <property type="entry name" value="4-DEOXY-L-THREO-5-HEXOSULOSE-URONATE KETOL-ISOMERASE"/>
    <property type="match status" value="1"/>
</dbReference>